<evidence type="ECO:0000259" key="3">
    <source>
        <dbReference type="PROSITE" id="PS51711"/>
    </source>
</evidence>
<dbReference type="EMBL" id="DWYY01000100">
    <property type="protein sequence ID" value="HJA93275.1"/>
    <property type="molecule type" value="Genomic_DNA"/>
</dbReference>
<dbReference type="SMART" id="SM00899">
    <property type="entry name" value="FeoA"/>
    <property type="match status" value="1"/>
</dbReference>
<dbReference type="PANTHER" id="PTHR43185">
    <property type="entry name" value="FERROUS IRON TRANSPORT PROTEIN B"/>
    <property type="match status" value="1"/>
</dbReference>
<dbReference type="GO" id="GO:0005886">
    <property type="term" value="C:plasma membrane"/>
    <property type="evidence" value="ECO:0007669"/>
    <property type="project" value="TreeGrafter"/>
</dbReference>
<feature type="transmembrane region" description="Helical" evidence="2">
    <location>
        <begin position="400"/>
        <end position="417"/>
    </location>
</feature>
<dbReference type="InterPro" id="IPR008988">
    <property type="entry name" value="Transcriptional_repressor_C"/>
</dbReference>
<dbReference type="Gene3D" id="3.40.50.300">
    <property type="entry name" value="P-loop containing nucleotide triphosphate hydrolases"/>
    <property type="match status" value="1"/>
</dbReference>
<evidence type="ECO:0000313" key="4">
    <source>
        <dbReference type="EMBL" id="HJA93275.1"/>
    </source>
</evidence>
<dbReference type="GO" id="GO:0015093">
    <property type="term" value="F:ferrous iron transmembrane transporter activity"/>
    <property type="evidence" value="ECO:0007669"/>
    <property type="project" value="TreeGrafter"/>
</dbReference>
<dbReference type="SUPFAM" id="SSF52540">
    <property type="entry name" value="P-loop containing nucleoside triphosphate hydrolases"/>
    <property type="match status" value="1"/>
</dbReference>
<dbReference type="InterPro" id="IPR050860">
    <property type="entry name" value="FeoB_GTPase"/>
</dbReference>
<dbReference type="Proteomes" id="UP000886858">
    <property type="component" value="Unassembled WGS sequence"/>
</dbReference>
<dbReference type="CDD" id="cd01879">
    <property type="entry name" value="FeoB"/>
    <property type="match status" value="1"/>
</dbReference>
<sequence>MPELITLAGLTPGTSAVIRRMDIKGAPRRRLMTAGLIENTEIRCVGKSPLGNPLAYRVRGTTIALRRKEAEAILVEKRDGPLCEPLLILAGNPNVGKSTVFNALTGLHRHTGNWAGKTVECAQGTCRVGNLRYRIADIPGCYSLLSGSAEENEARNFLLSHTPDAVIAVCDAARLESTLPLSLQLLEMDLPVILCVNLMDEAAKKNRRPDLHLLSERLSVPAAGTAASRRGGLHELEKMLEAHLLSGHSTGAPAFRIHYPEYVETAISLLTPAVQKARRENGLPTLPSDRWLCLCLLEKAAADEGGRAVEEPADPQRQELKKADTFQESILLSDSGVRQALSSCQALFASRRIDREKLWEDRNASCLREAEKLCEGLYPHDAGSSPAAHRLDQLLTGKRTAFPVMLLFLLFLFWLTIRGANYPSALLSSAFSRMEGLLEGALLSCGVPPAVADLLAGGVFGTTGRVISVMLPPMAIFFPLFTLLEDMGFLPRIAFDLDRCFQGCGACGKQAITMCIDFEYL</sequence>
<gene>
    <name evidence="4" type="ORF">H9717_09230</name>
</gene>
<dbReference type="GO" id="GO:0046914">
    <property type="term" value="F:transition metal ion binding"/>
    <property type="evidence" value="ECO:0007669"/>
    <property type="project" value="InterPro"/>
</dbReference>
<dbReference type="GO" id="GO:0005525">
    <property type="term" value="F:GTP binding"/>
    <property type="evidence" value="ECO:0007669"/>
    <property type="project" value="InterPro"/>
</dbReference>
<protein>
    <submittedName>
        <fullName evidence="4">FeoA domain-containing protein</fullName>
    </submittedName>
</protein>
<accession>A0A9D2I5G0</accession>
<dbReference type="PROSITE" id="PS51711">
    <property type="entry name" value="G_FEOB"/>
    <property type="match status" value="1"/>
</dbReference>
<keyword evidence="2" id="KW-0812">Transmembrane</keyword>
<evidence type="ECO:0000256" key="1">
    <source>
        <dbReference type="ARBA" id="ARBA00023004"/>
    </source>
</evidence>
<dbReference type="InterPro" id="IPR038157">
    <property type="entry name" value="FeoA_core_dom"/>
</dbReference>
<evidence type="ECO:0000256" key="2">
    <source>
        <dbReference type="SAM" id="Phobius"/>
    </source>
</evidence>
<feature type="transmembrane region" description="Helical" evidence="2">
    <location>
        <begin position="437"/>
        <end position="460"/>
    </location>
</feature>
<comment type="caution">
    <text evidence="4">The sequence shown here is derived from an EMBL/GenBank/DDBJ whole genome shotgun (WGS) entry which is preliminary data.</text>
</comment>
<feature type="domain" description="FeoB-type G" evidence="3">
    <location>
        <begin position="84"/>
        <end position="246"/>
    </location>
</feature>
<dbReference type="Pfam" id="PF04023">
    <property type="entry name" value="FeoA"/>
    <property type="match status" value="1"/>
</dbReference>
<keyword evidence="1" id="KW-0408">Iron</keyword>
<reference evidence="4" key="2">
    <citation type="submission" date="2021-04" db="EMBL/GenBank/DDBJ databases">
        <authorList>
            <person name="Gilroy R."/>
        </authorList>
    </citation>
    <scope>NUCLEOTIDE SEQUENCE</scope>
    <source>
        <strain evidence="4">CHK179-7159</strain>
    </source>
</reference>
<keyword evidence="2" id="KW-0472">Membrane</keyword>
<dbReference type="SUPFAM" id="SSF50037">
    <property type="entry name" value="C-terminal domain of transcriptional repressors"/>
    <property type="match status" value="1"/>
</dbReference>
<dbReference type="PANTHER" id="PTHR43185:SF2">
    <property type="entry name" value="FERROUS IRON TRANSPORT PROTEIN B"/>
    <property type="match status" value="1"/>
</dbReference>
<dbReference type="AlphaFoldDB" id="A0A9D2I5G0"/>
<dbReference type="Pfam" id="PF02421">
    <property type="entry name" value="FeoB_N"/>
    <property type="match status" value="1"/>
</dbReference>
<dbReference type="InterPro" id="IPR030389">
    <property type="entry name" value="G_FEOB_dom"/>
</dbReference>
<proteinExistence type="predicted"/>
<keyword evidence="2" id="KW-1133">Transmembrane helix</keyword>
<name>A0A9D2I5G0_9FIRM</name>
<evidence type="ECO:0000313" key="5">
    <source>
        <dbReference type="Proteomes" id="UP000886858"/>
    </source>
</evidence>
<reference evidence="4" key="1">
    <citation type="journal article" date="2021" name="PeerJ">
        <title>Extensive microbial diversity within the chicken gut microbiome revealed by metagenomics and culture.</title>
        <authorList>
            <person name="Gilroy R."/>
            <person name="Ravi A."/>
            <person name="Getino M."/>
            <person name="Pursley I."/>
            <person name="Horton D.L."/>
            <person name="Alikhan N.F."/>
            <person name="Baker D."/>
            <person name="Gharbi K."/>
            <person name="Hall N."/>
            <person name="Watson M."/>
            <person name="Adriaenssens E.M."/>
            <person name="Foster-Nyarko E."/>
            <person name="Jarju S."/>
            <person name="Secka A."/>
            <person name="Antonio M."/>
            <person name="Oren A."/>
            <person name="Chaudhuri R.R."/>
            <person name="La Ragione R."/>
            <person name="Hildebrand F."/>
            <person name="Pallen M.J."/>
        </authorList>
    </citation>
    <scope>NUCLEOTIDE SEQUENCE</scope>
    <source>
        <strain evidence="4">CHK179-7159</strain>
    </source>
</reference>
<feature type="transmembrane region" description="Helical" evidence="2">
    <location>
        <begin position="466"/>
        <end position="484"/>
    </location>
</feature>
<dbReference type="InterPro" id="IPR007167">
    <property type="entry name" value="Fe-transptr_FeoA-like"/>
</dbReference>
<dbReference type="InterPro" id="IPR027417">
    <property type="entry name" value="P-loop_NTPase"/>
</dbReference>
<dbReference type="Gene3D" id="2.30.30.90">
    <property type="match status" value="1"/>
</dbReference>
<organism evidence="4 5">
    <name type="scientific">Candidatus Eisenbergiella merdipullorum</name>
    <dbReference type="NCBI Taxonomy" id="2838553"/>
    <lineage>
        <taxon>Bacteria</taxon>
        <taxon>Bacillati</taxon>
        <taxon>Bacillota</taxon>
        <taxon>Clostridia</taxon>
        <taxon>Lachnospirales</taxon>
        <taxon>Lachnospiraceae</taxon>
        <taxon>Eisenbergiella</taxon>
    </lineage>
</organism>